<reference evidence="2 3" key="1">
    <citation type="submission" date="2019-09" db="EMBL/GenBank/DDBJ databases">
        <authorList>
            <person name="Dittami M. S."/>
        </authorList>
    </citation>
    <scope>NUCLEOTIDE SEQUENCE [LARGE SCALE GENOMIC DNA]</scope>
    <source>
        <strain evidence="2">SPHINGO391</strain>
    </source>
</reference>
<dbReference type="AlphaFoldDB" id="A0A5E7YS70"/>
<dbReference type="Proteomes" id="UP000326857">
    <property type="component" value="Unassembled WGS sequence"/>
</dbReference>
<evidence type="ECO:0000313" key="2">
    <source>
        <dbReference type="EMBL" id="VVT07251.1"/>
    </source>
</evidence>
<dbReference type="EMBL" id="CABVLI010000033">
    <property type="protein sequence ID" value="VVT07251.1"/>
    <property type="molecule type" value="Genomic_DNA"/>
</dbReference>
<proteinExistence type="predicted"/>
<name>A0A5E7YS70_9SPHN</name>
<organism evidence="2 3">
    <name type="scientific">Sphingomonas aurantiaca</name>
    <dbReference type="NCBI Taxonomy" id="185949"/>
    <lineage>
        <taxon>Bacteria</taxon>
        <taxon>Pseudomonadati</taxon>
        <taxon>Pseudomonadota</taxon>
        <taxon>Alphaproteobacteria</taxon>
        <taxon>Sphingomonadales</taxon>
        <taxon>Sphingomonadaceae</taxon>
        <taxon>Sphingomonas</taxon>
    </lineage>
</organism>
<feature type="region of interest" description="Disordered" evidence="1">
    <location>
        <begin position="1"/>
        <end position="32"/>
    </location>
</feature>
<protein>
    <submittedName>
        <fullName evidence="2">Uncharacterized protein</fullName>
    </submittedName>
</protein>
<gene>
    <name evidence="2" type="ORF">SPHINGO391_390029</name>
</gene>
<sequence length="84" mass="9018">MVSVEGRTVHPGKGRAGGTRVPAPLFSREGGSPDWVPAFAGTQAFVTRRCGWYHPEAERRGEAASSVVAARRWPGSVRDADQRG</sequence>
<evidence type="ECO:0000313" key="3">
    <source>
        <dbReference type="Proteomes" id="UP000326857"/>
    </source>
</evidence>
<accession>A0A5E7YS70</accession>
<evidence type="ECO:0000256" key="1">
    <source>
        <dbReference type="SAM" id="MobiDB-lite"/>
    </source>
</evidence>